<keyword evidence="1" id="KW-0812">Transmembrane</keyword>
<keyword evidence="1" id="KW-0472">Membrane</keyword>
<comment type="caution">
    <text evidence="2">The sequence shown here is derived from an EMBL/GenBank/DDBJ whole genome shotgun (WGS) entry which is preliminary data.</text>
</comment>
<sequence length="378" mass="41536">MQPMQPQMPGQQQPMMYAPQPGQQQMMYAQQQPGQVQMMPMAGQAGQQPMAPMMMMAQAGAGQQPGQMPQAYPMPEPIMMPAQESIPQAQASSDSAGFHNGEAGDVVVAQKKQAWVPCLSISGVLLLLGAFLLVIGGMGFKATADAMDPATDFRQIKEGCSIHAHINEAQQKSEERCVERKSNCNNSNNNNNNCCRRYETVDYCEYSFYYTFIEGVAPDEASFTIITIDSFDTLPLREEDYERPDWMTSDTMELETDLDVVRFDGYCDLDNFNAGEYGPGSFGGTGVDIGGITGYDCWESALDEDPNRSKRQEAEDLKYTCPAENLDCERLTDPAEDKGAAMVMAAVLFGFGGFVGFSGLIIFMFGSPACKNSRCMRN</sequence>
<evidence type="ECO:0000256" key="1">
    <source>
        <dbReference type="SAM" id="Phobius"/>
    </source>
</evidence>
<evidence type="ECO:0000313" key="3">
    <source>
        <dbReference type="Proteomes" id="UP001165060"/>
    </source>
</evidence>
<protein>
    <submittedName>
        <fullName evidence="2">Uncharacterized protein</fullName>
    </submittedName>
</protein>
<dbReference type="Proteomes" id="UP001165060">
    <property type="component" value="Unassembled WGS sequence"/>
</dbReference>
<feature type="transmembrane region" description="Helical" evidence="1">
    <location>
        <begin position="340"/>
        <end position="366"/>
    </location>
</feature>
<accession>A0ABQ6N2Y8</accession>
<feature type="transmembrane region" description="Helical" evidence="1">
    <location>
        <begin position="114"/>
        <end position="135"/>
    </location>
</feature>
<organism evidence="2 3">
    <name type="scientific">Tetraparma gracilis</name>
    <dbReference type="NCBI Taxonomy" id="2962635"/>
    <lineage>
        <taxon>Eukaryota</taxon>
        <taxon>Sar</taxon>
        <taxon>Stramenopiles</taxon>
        <taxon>Ochrophyta</taxon>
        <taxon>Bolidophyceae</taxon>
        <taxon>Parmales</taxon>
        <taxon>Triparmaceae</taxon>
        <taxon>Tetraparma</taxon>
    </lineage>
</organism>
<keyword evidence="1" id="KW-1133">Transmembrane helix</keyword>
<reference evidence="2 3" key="1">
    <citation type="journal article" date="2023" name="Commun. Biol.">
        <title>Genome analysis of Parmales, the sister group of diatoms, reveals the evolutionary specialization of diatoms from phago-mixotrophs to photoautotrophs.</title>
        <authorList>
            <person name="Ban H."/>
            <person name="Sato S."/>
            <person name="Yoshikawa S."/>
            <person name="Yamada K."/>
            <person name="Nakamura Y."/>
            <person name="Ichinomiya M."/>
            <person name="Sato N."/>
            <person name="Blanc-Mathieu R."/>
            <person name="Endo H."/>
            <person name="Kuwata A."/>
            <person name="Ogata H."/>
        </authorList>
    </citation>
    <scope>NUCLEOTIDE SEQUENCE [LARGE SCALE GENOMIC DNA]</scope>
</reference>
<evidence type="ECO:0000313" key="2">
    <source>
        <dbReference type="EMBL" id="GMI38527.1"/>
    </source>
</evidence>
<dbReference type="EMBL" id="BRYB01003544">
    <property type="protein sequence ID" value="GMI38527.1"/>
    <property type="molecule type" value="Genomic_DNA"/>
</dbReference>
<proteinExistence type="predicted"/>
<name>A0ABQ6N2Y8_9STRA</name>
<keyword evidence="3" id="KW-1185">Reference proteome</keyword>
<gene>
    <name evidence="2" type="ORF">TeGR_g192</name>
</gene>